<dbReference type="FunFam" id="1.10.510.10:FF:000330">
    <property type="entry name" value="3-phosphoinositide-dependent protein kinase 2-like"/>
    <property type="match status" value="1"/>
</dbReference>
<dbReference type="EnsemblPlants" id="Kaladp0039s0557.1.v1.1">
    <property type="protein sequence ID" value="Kaladp0039s0557.1.v1.1"/>
    <property type="gene ID" value="Kaladp0039s0557.v1.1"/>
</dbReference>
<dbReference type="PANTHER" id="PTHR24353:SF37">
    <property type="entry name" value="CAMP-DEPENDENT PROTEIN KINASE CATALYTIC SUBUNIT PRKX"/>
    <property type="match status" value="1"/>
</dbReference>
<evidence type="ECO:0000313" key="12">
    <source>
        <dbReference type="Proteomes" id="UP000594263"/>
    </source>
</evidence>
<dbReference type="PANTHER" id="PTHR24353">
    <property type="entry name" value="CYCLIC NUCLEOTIDE-DEPENDENT PROTEIN KINASE"/>
    <property type="match status" value="1"/>
</dbReference>
<dbReference type="SUPFAM" id="SSF56112">
    <property type="entry name" value="Protein kinase-like (PK-like)"/>
    <property type="match status" value="1"/>
</dbReference>
<evidence type="ECO:0000256" key="8">
    <source>
        <dbReference type="ARBA" id="ARBA00047899"/>
    </source>
</evidence>
<dbReference type="FunFam" id="3.30.200.20:FF:000191">
    <property type="entry name" value="3-phosphoinositide-dependent protein kinase 2-like"/>
    <property type="match status" value="1"/>
</dbReference>
<reference evidence="11" key="1">
    <citation type="submission" date="2021-01" db="UniProtKB">
        <authorList>
            <consortium name="EnsemblPlants"/>
        </authorList>
    </citation>
    <scope>IDENTIFICATION</scope>
</reference>
<comment type="catalytic activity">
    <reaction evidence="8">
        <text>L-threonyl-[protein] + ATP = O-phospho-L-threonyl-[protein] + ADP + H(+)</text>
        <dbReference type="Rhea" id="RHEA:46608"/>
        <dbReference type="Rhea" id="RHEA-COMP:11060"/>
        <dbReference type="Rhea" id="RHEA-COMP:11605"/>
        <dbReference type="ChEBI" id="CHEBI:15378"/>
        <dbReference type="ChEBI" id="CHEBI:30013"/>
        <dbReference type="ChEBI" id="CHEBI:30616"/>
        <dbReference type="ChEBI" id="CHEBI:61977"/>
        <dbReference type="ChEBI" id="CHEBI:456216"/>
        <dbReference type="EC" id="2.7.11.1"/>
    </reaction>
</comment>
<keyword evidence="3" id="KW-0723">Serine/threonine-protein kinase</keyword>
<protein>
    <recommendedName>
        <fullName evidence="2">non-specific serine/threonine protein kinase</fullName>
        <ecNumber evidence="2">2.7.11.1</ecNumber>
    </recommendedName>
</protein>
<dbReference type="EC" id="2.7.11.1" evidence="2"/>
<keyword evidence="12" id="KW-1185">Reference proteome</keyword>
<dbReference type="AlphaFoldDB" id="A0A7N0TL37"/>
<evidence type="ECO:0000256" key="9">
    <source>
        <dbReference type="ARBA" id="ARBA00048679"/>
    </source>
</evidence>
<evidence type="ECO:0000259" key="10">
    <source>
        <dbReference type="PROSITE" id="PS50011"/>
    </source>
</evidence>
<dbReference type="Gene3D" id="3.30.200.20">
    <property type="entry name" value="Phosphorylase Kinase, domain 1"/>
    <property type="match status" value="1"/>
</dbReference>
<dbReference type="GO" id="GO:0005524">
    <property type="term" value="F:ATP binding"/>
    <property type="evidence" value="ECO:0007669"/>
    <property type="project" value="UniProtKB-KW"/>
</dbReference>
<evidence type="ECO:0000256" key="6">
    <source>
        <dbReference type="ARBA" id="ARBA00022777"/>
    </source>
</evidence>
<accession>A0A7N0TL37</accession>
<dbReference type="GO" id="GO:0005952">
    <property type="term" value="C:cAMP-dependent protein kinase complex"/>
    <property type="evidence" value="ECO:0007669"/>
    <property type="project" value="TreeGrafter"/>
</dbReference>
<dbReference type="Gramene" id="Kaladp0039s0557.1.v1.1">
    <property type="protein sequence ID" value="Kaladp0039s0557.1.v1.1"/>
    <property type="gene ID" value="Kaladp0039s0557.v1.1"/>
</dbReference>
<proteinExistence type="inferred from homology"/>
<comment type="similarity">
    <text evidence="1">Belongs to the protein kinase superfamily. AGC Ser/Thr protein kinase family. PDPK1 subfamily.</text>
</comment>
<dbReference type="InterPro" id="IPR011009">
    <property type="entry name" value="Kinase-like_dom_sf"/>
</dbReference>
<sequence length="431" mass="47594">MENFTIADFEFDKIYGIGSYSKVVRAKKRDTGVVCALKIMNKMFIIKQRRQACAKLERLVLDQLDHPGIVRLLFTFRDTSSLYMALEACEGGELFDQIVRKGHLSEDEARFYMAEIVEALEYIHEMGLVHRDIKPENLLITADGHIKIADFGCIKPMEDTRITLLPAAAAAGIDAKAGKLVGTAAYMSPEVLCFDSATFGNDLWALGCTLYQMLSGTTPFKDASEWRMCQRILTRDLSIPNHLSEEAKDLIDRLLDLDPARRLGTGPNGYATLKKQPFFKGVNWKNLRSHTPPELALEPSVEVGDDEDFHDSSWDTSHVRWFSAAQSVGSDRSASSSGAPCHAPAFSDVNCVATSGFLGEPTKSLTHTHLYSHLIDHCLNLNAKFVILQQEDTADNLAASSPGKCNGQVCADGSNIQSEKLLKVMSSHCQA</sequence>
<dbReference type="Proteomes" id="UP000594263">
    <property type="component" value="Unplaced"/>
</dbReference>
<keyword evidence="5" id="KW-0547">Nucleotide-binding</keyword>
<evidence type="ECO:0000256" key="7">
    <source>
        <dbReference type="ARBA" id="ARBA00022840"/>
    </source>
</evidence>
<evidence type="ECO:0000313" key="11">
    <source>
        <dbReference type="EnsemblPlants" id="Kaladp0039s0557.1.v1.1"/>
    </source>
</evidence>
<keyword evidence="7" id="KW-0067">ATP-binding</keyword>
<organism evidence="11 12">
    <name type="scientific">Kalanchoe fedtschenkoi</name>
    <name type="common">Lavender scallops</name>
    <name type="synonym">South American air plant</name>
    <dbReference type="NCBI Taxonomy" id="63787"/>
    <lineage>
        <taxon>Eukaryota</taxon>
        <taxon>Viridiplantae</taxon>
        <taxon>Streptophyta</taxon>
        <taxon>Embryophyta</taxon>
        <taxon>Tracheophyta</taxon>
        <taxon>Spermatophyta</taxon>
        <taxon>Magnoliopsida</taxon>
        <taxon>eudicotyledons</taxon>
        <taxon>Gunneridae</taxon>
        <taxon>Pentapetalae</taxon>
        <taxon>Saxifragales</taxon>
        <taxon>Crassulaceae</taxon>
        <taxon>Kalanchoe</taxon>
    </lineage>
</organism>
<name>A0A7N0TL37_KALFE</name>
<dbReference type="PROSITE" id="PS00108">
    <property type="entry name" value="PROTEIN_KINASE_ST"/>
    <property type="match status" value="1"/>
</dbReference>
<comment type="catalytic activity">
    <reaction evidence="9">
        <text>L-seryl-[protein] + ATP = O-phospho-L-seryl-[protein] + ADP + H(+)</text>
        <dbReference type="Rhea" id="RHEA:17989"/>
        <dbReference type="Rhea" id="RHEA-COMP:9863"/>
        <dbReference type="Rhea" id="RHEA-COMP:11604"/>
        <dbReference type="ChEBI" id="CHEBI:15378"/>
        <dbReference type="ChEBI" id="CHEBI:29999"/>
        <dbReference type="ChEBI" id="CHEBI:30616"/>
        <dbReference type="ChEBI" id="CHEBI:83421"/>
        <dbReference type="ChEBI" id="CHEBI:456216"/>
        <dbReference type="EC" id="2.7.11.1"/>
    </reaction>
</comment>
<dbReference type="Pfam" id="PF00069">
    <property type="entry name" value="Pkinase"/>
    <property type="match status" value="1"/>
</dbReference>
<dbReference type="SMART" id="SM00220">
    <property type="entry name" value="S_TKc"/>
    <property type="match status" value="1"/>
</dbReference>
<dbReference type="InterPro" id="IPR008271">
    <property type="entry name" value="Ser/Thr_kinase_AS"/>
</dbReference>
<dbReference type="Gene3D" id="1.10.510.10">
    <property type="entry name" value="Transferase(Phosphotransferase) domain 1"/>
    <property type="match status" value="1"/>
</dbReference>
<feature type="domain" description="Protein kinase" evidence="10">
    <location>
        <begin position="9"/>
        <end position="279"/>
    </location>
</feature>
<dbReference type="PROSITE" id="PS50011">
    <property type="entry name" value="PROTEIN_KINASE_DOM"/>
    <property type="match status" value="1"/>
</dbReference>
<evidence type="ECO:0000256" key="1">
    <source>
        <dbReference type="ARBA" id="ARBA00010006"/>
    </source>
</evidence>
<evidence type="ECO:0000256" key="3">
    <source>
        <dbReference type="ARBA" id="ARBA00022527"/>
    </source>
</evidence>
<evidence type="ECO:0000256" key="4">
    <source>
        <dbReference type="ARBA" id="ARBA00022679"/>
    </source>
</evidence>
<keyword evidence="6" id="KW-0418">Kinase</keyword>
<dbReference type="InterPro" id="IPR000719">
    <property type="entry name" value="Prot_kinase_dom"/>
</dbReference>
<evidence type="ECO:0000256" key="2">
    <source>
        <dbReference type="ARBA" id="ARBA00012513"/>
    </source>
</evidence>
<evidence type="ECO:0000256" key="5">
    <source>
        <dbReference type="ARBA" id="ARBA00022741"/>
    </source>
</evidence>
<dbReference type="GO" id="GO:0004691">
    <property type="term" value="F:cAMP-dependent protein kinase activity"/>
    <property type="evidence" value="ECO:0007669"/>
    <property type="project" value="TreeGrafter"/>
</dbReference>
<keyword evidence="4" id="KW-0808">Transferase</keyword>